<dbReference type="InterPro" id="IPR032584">
    <property type="entry name" value="DUF4913"/>
</dbReference>
<protein>
    <recommendedName>
        <fullName evidence="3">DUF4913 domain-containing protein</fullName>
    </recommendedName>
</protein>
<dbReference type="Proteomes" id="UP000638848">
    <property type="component" value="Unassembled WGS sequence"/>
</dbReference>
<dbReference type="RefSeq" id="WP_188540602.1">
    <property type="nucleotide sequence ID" value="NZ_BMEQ01000056.1"/>
</dbReference>
<evidence type="ECO:0000313" key="1">
    <source>
        <dbReference type="EMBL" id="GGG72274.1"/>
    </source>
</evidence>
<dbReference type="EMBL" id="BMEQ01000056">
    <property type="protein sequence ID" value="GGG72274.1"/>
    <property type="molecule type" value="Genomic_DNA"/>
</dbReference>
<comment type="caution">
    <text evidence="1">The sequence shown here is derived from an EMBL/GenBank/DDBJ whole genome shotgun (WGS) entry which is preliminary data.</text>
</comment>
<sequence length="121" mass="13706">MSQSAGQNPETVDGPTQEEFVAWVQEFLSGLESVDRASNRHWCPQWWAHTEAVDRLAALHTQWLVATEENSMSSWWVDHFDRHATVLFSPHGPFGECGTHHVDKGARRTLAAEQPPAGWSW</sequence>
<dbReference type="AlphaFoldDB" id="A0A917HA73"/>
<name>A0A917HA73_9MICC</name>
<evidence type="ECO:0000313" key="2">
    <source>
        <dbReference type="Proteomes" id="UP000638848"/>
    </source>
</evidence>
<accession>A0A917HA73</accession>
<dbReference type="Pfam" id="PF16259">
    <property type="entry name" value="DUF4913"/>
    <property type="match status" value="1"/>
</dbReference>
<reference evidence="1" key="2">
    <citation type="submission" date="2020-09" db="EMBL/GenBank/DDBJ databases">
        <authorList>
            <person name="Sun Q."/>
            <person name="Zhou Y."/>
        </authorList>
    </citation>
    <scope>NUCLEOTIDE SEQUENCE</scope>
    <source>
        <strain evidence="1">CGMCC 1.12187</strain>
    </source>
</reference>
<evidence type="ECO:0008006" key="3">
    <source>
        <dbReference type="Google" id="ProtNLM"/>
    </source>
</evidence>
<keyword evidence="2" id="KW-1185">Reference proteome</keyword>
<proteinExistence type="predicted"/>
<reference evidence="1" key="1">
    <citation type="journal article" date="2014" name="Int. J. Syst. Evol. Microbiol.">
        <title>Complete genome sequence of Corynebacterium casei LMG S-19264T (=DSM 44701T), isolated from a smear-ripened cheese.</title>
        <authorList>
            <consortium name="US DOE Joint Genome Institute (JGI-PGF)"/>
            <person name="Walter F."/>
            <person name="Albersmeier A."/>
            <person name="Kalinowski J."/>
            <person name="Ruckert C."/>
        </authorList>
    </citation>
    <scope>NUCLEOTIDE SEQUENCE</scope>
    <source>
        <strain evidence="1">CGMCC 1.12187</strain>
    </source>
</reference>
<organism evidence="1 2">
    <name type="scientific">Kocuria dechangensis</name>
    <dbReference type="NCBI Taxonomy" id="1176249"/>
    <lineage>
        <taxon>Bacteria</taxon>
        <taxon>Bacillati</taxon>
        <taxon>Actinomycetota</taxon>
        <taxon>Actinomycetes</taxon>
        <taxon>Micrococcales</taxon>
        <taxon>Micrococcaceae</taxon>
        <taxon>Kocuria</taxon>
    </lineage>
</organism>
<gene>
    <name evidence="1" type="ORF">GCM10011374_41320</name>
</gene>